<evidence type="ECO:0008006" key="4">
    <source>
        <dbReference type="Google" id="ProtNLM"/>
    </source>
</evidence>
<feature type="chain" id="PRO_5046531710" description="YfaZ" evidence="1">
    <location>
        <begin position="23"/>
        <end position="178"/>
    </location>
</feature>
<dbReference type="Proteomes" id="UP000838100">
    <property type="component" value="Unassembled WGS sequence"/>
</dbReference>
<evidence type="ECO:0000313" key="3">
    <source>
        <dbReference type="Proteomes" id="UP000838100"/>
    </source>
</evidence>
<organism evidence="2 3">
    <name type="scientific">Sinobacterium norvegicum</name>
    <dbReference type="NCBI Taxonomy" id="1641715"/>
    <lineage>
        <taxon>Bacteria</taxon>
        <taxon>Pseudomonadati</taxon>
        <taxon>Pseudomonadota</taxon>
        <taxon>Gammaproteobacteria</taxon>
        <taxon>Cellvibrionales</taxon>
        <taxon>Spongiibacteraceae</taxon>
        <taxon>Sinobacterium</taxon>
    </lineage>
</organism>
<proteinExistence type="predicted"/>
<keyword evidence="1" id="KW-0732">Signal</keyword>
<accession>A0ABN8EDR0</accession>
<keyword evidence="3" id="KW-1185">Reference proteome</keyword>
<evidence type="ECO:0000313" key="2">
    <source>
        <dbReference type="EMBL" id="CAH0990584.1"/>
    </source>
</evidence>
<comment type="caution">
    <text evidence="2">The sequence shown here is derived from an EMBL/GenBank/DDBJ whole genome shotgun (WGS) entry which is preliminary data.</text>
</comment>
<gene>
    <name evidence="2" type="ORF">SIN8267_00678</name>
</gene>
<dbReference type="EMBL" id="CAKLPX010000001">
    <property type="protein sequence ID" value="CAH0990584.1"/>
    <property type="molecule type" value="Genomic_DNA"/>
</dbReference>
<name>A0ABN8EDR0_9GAMM</name>
<reference evidence="2" key="1">
    <citation type="submission" date="2021-12" db="EMBL/GenBank/DDBJ databases">
        <authorList>
            <person name="Rodrigo-Torres L."/>
            <person name="Arahal R. D."/>
            <person name="Lucena T."/>
        </authorList>
    </citation>
    <scope>NUCLEOTIDE SEQUENCE</scope>
    <source>
        <strain evidence="2">CECT 8267</strain>
    </source>
</reference>
<dbReference type="Pfam" id="PF07437">
    <property type="entry name" value="YfaZ"/>
    <property type="match status" value="1"/>
</dbReference>
<sequence>MLKKILATTLIAGGLVAANSHASDLGINISEHAAQFKYGSESDTMAWDGSWLYEEDNGSVFSGGLYAKGQEGMFSAKLGGRVFYADLDNGDGYGMALGGTGALHFTHQFRVEAGLHYAPSILSFSDIEGMTDAEIRAVFQVVPNASVSVGYRDASAKVEKYGREEIFKGFFFGMNMSF</sequence>
<feature type="signal peptide" evidence="1">
    <location>
        <begin position="1"/>
        <end position="22"/>
    </location>
</feature>
<protein>
    <recommendedName>
        <fullName evidence="4">YfaZ</fullName>
    </recommendedName>
</protein>
<dbReference type="InterPro" id="IPR009998">
    <property type="entry name" value="YfaZ"/>
</dbReference>
<dbReference type="RefSeq" id="WP_237443266.1">
    <property type="nucleotide sequence ID" value="NZ_CAKLPX010000001.1"/>
</dbReference>
<evidence type="ECO:0000256" key="1">
    <source>
        <dbReference type="SAM" id="SignalP"/>
    </source>
</evidence>